<organism evidence="1 2">
    <name type="scientific">Faecalibacter bovis</name>
    <dbReference type="NCBI Taxonomy" id="2898187"/>
    <lineage>
        <taxon>Bacteria</taxon>
        <taxon>Pseudomonadati</taxon>
        <taxon>Bacteroidota</taxon>
        <taxon>Flavobacteriia</taxon>
        <taxon>Flavobacteriales</taxon>
        <taxon>Weeksellaceae</taxon>
        <taxon>Faecalibacter</taxon>
    </lineage>
</organism>
<dbReference type="Proteomes" id="UP000672011">
    <property type="component" value="Chromosome"/>
</dbReference>
<protein>
    <recommendedName>
        <fullName evidence="3">TerB family tellurite resistance protein</fullName>
    </recommendedName>
</protein>
<dbReference type="RefSeq" id="WP_230476035.1">
    <property type="nucleotide sequence ID" value="NZ_CP072842.1"/>
</dbReference>
<proteinExistence type="predicted"/>
<evidence type="ECO:0008006" key="3">
    <source>
        <dbReference type="Google" id="ProtNLM"/>
    </source>
</evidence>
<evidence type="ECO:0000313" key="2">
    <source>
        <dbReference type="Proteomes" id="UP000672011"/>
    </source>
</evidence>
<dbReference type="InterPro" id="IPR029024">
    <property type="entry name" value="TerB-like"/>
</dbReference>
<evidence type="ECO:0000313" key="1">
    <source>
        <dbReference type="EMBL" id="QTV05395.1"/>
    </source>
</evidence>
<reference evidence="2" key="2">
    <citation type="submission" date="2021-04" db="EMBL/GenBank/DDBJ databases">
        <title>Taxonomy of Flavobacteriaceae bacterium ZY171143.</title>
        <authorList>
            <person name="Li F."/>
        </authorList>
    </citation>
    <scope>NUCLEOTIDE SEQUENCE [LARGE SCALE GENOMIC DNA]</scope>
    <source>
        <strain evidence="2">ZY171143</strain>
    </source>
</reference>
<gene>
    <name evidence="1" type="ORF">J9309_11555</name>
</gene>
<dbReference type="EMBL" id="CP072842">
    <property type="protein sequence ID" value="QTV05395.1"/>
    <property type="molecule type" value="Genomic_DNA"/>
</dbReference>
<name>A0ABX7XBX3_9FLAO</name>
<dbReference type="Gene3D" id="1.10.3680.10">
    <property type="entry name" value="TerB-like"/>
    <property type="match status" value="1"/>
</dbReference>
<reference evidence="1 2" key="1">
    <citation type="journal article" date="2021" name="Int. J. Syst. Evol. Microbiol.">
        <title>Faecalibacter bovis sp. nov., isolated from cow faeces.</title>
        <authorList>
            <person name="Li F."/>
            <person name="Zhao W."/>
            <person name="Hong Q."/>
            <person name="Shao Q."/>
            <person name="Song J."/>
            <person name="Yang S."/>
        </authorList>
    </citation>
    <scope>NUCLEOTIDE SEQUENCE [LARGE SCALE GENOMIC DNA]</scope>
    <source>
        <strain evidence="1 2">ZY171143</strain>
    </source>
</reference>
<dbReference type="SUPFAM" id="SSF158682">
    <property type="entry name" value="TerB-like"/>
    <property type="match status" value="1"/>
</dbReference>
<sequence>MSEKNTSIIDKLNLIKNLILLGKSDDNLTEREIDIITQIAKHHQLTYKDIDYIVSNTDKIPFSIPSTFTERLAALYDLVVLMVSDFDIHENEVNFCIDLAKKYEFNPQIIEELIEDVLSFIVDGKECDEVMDYLIKYAHPKPNLN</sequence>
<accession>A0ABX7XBX3</accession>
<keyword evidence="2" id="KW-1185">Reference proteome</keyword>